<evidence type="ECO:0000313" key="2">
    <source>
        <dbReference type="EMBL" id="KFB35530.1"/>
    </source>
</evidence>
<keyword evidence="1" id="KW-0812">Transmembrane</keyword>
<dbReference type="EMBL" id="ATLV01010159">
    <property type="status" value="NOT_ANNOTATED_CDS"/>
    <property type="molecule type" value="Genomic_DNA"/>
</dbReference>
<evidence type="ECO:0000313" key="4">
    <source>
        <dbReference type="Proteomes" id="UP000030765"/>
    </source>
</evidence>
<protein>
    <submittedName>
        <fullName evidence="2 3">Heavy metal translocating P-type ATPase</fullName>
    </submittedName>
</protein>
<evidence type="ECO:0000256" key="1">
    <source>
        <dbReference type="SAM" id="Phobius"/>
    </source>
</evidence>
<reference evidence="2 4" key="1">
    <citation type="journal article" date="2014" name="BMC Genomics">
        <title>Genome sequence of Anopheles sinensis provides insight into genetics basis of mosquito competence for malaria parasites.</title>
        <authorList>
            <person name="Zhou D."/>
            <person name="Zhang D."/>
            <person name="Ding G."/>
            <person name="Shi L."/>
            <person name="Hou Q."/>
            <person name="Ye Y."/>
            <person name="Xu Y."/>
            <person name="Zhou H."/>
            <person name="Xiong C."/>
            <person name="Li S."/>
            <person name="Yu J."/>
            <person name="Hong S."/>
            <person name="Yu X."/>
            <person name="Zou P."/>
            <person name="Chen C."/>
            <person name="Chang X."/>
            <person name="Wang W."/>
            <person name="Lv Y."/>
            <person name="Sun Y."/>
            <person name="Ma L."/>
            <person name="Shen B."/>
            <person name="Zhu C."/>
        </authorList>
    </citation>
    <scope>NUCLEOTIDE SEQUENCE [LARGE SCALE GENOMIC DNA]</scope>
</reference>
<evidence type="ECO:0000313" key="3">
    <source>
        <dbReference type="EnsemblMetazoa" id="ASIC002334-PA"/>
    </source>
</evidence>
<gene>
    <name evidence="2" type="ORF">ZHAS_00002334</name>
</gene>
<proteinExistence type="predicted"/>
<dbReference type="EMBL" id="KE524565">
    <property type="protein sequence ID" value="KFB35530.1"/>
    <property type="molecule type" value="Genomic_DNA"/>
</dbReference>
<keyword evidence="1" id="KW-1133">Transmembrane helix</keyword>
<organism evidence="2">
    <name type="scientific">Anopheles sinensis</name>
    <name type="common">Mosquito</name>
    <dbReference type="NCBI Taxonomy" id="74873"/>
    <lineage>
        <taxon>Eukaryota</taxon>
        <taxon>Metazoa</taxon>
        <taxon>Ecdysozoa</taxon>
        <taxon>Arthropoda</taxon>
        <taxon>Hexapoda</taxon>
        <taxon>Insecta</taxon>
        <taxon>Pterygota</taxon>
        <taxon>Neoptera</taxon>
        <taxon>Endopterygota</taxon>
        <taxon>Diptera</taxon>
        <taxon>Nematocera</taxon>
        <taxon>Culicoidea</taxon>
        <taxon>Culicidae</taxon>
        <taxon>Anophelinae</taxon>
        <taxon>Anopheles</taxon>
    </lineage>
</organism>
<sequence>MVIIQLDTGYRSARGHSSFCPGSGPGSLRGLNYSAFCVLGRFANAYLHLALAVPVLPVAVCLHITFALCPHRRPGDNWTVNSRFASRYSGQQFAPVGGEVCD</sequence>
<keyword evidence="4" id="KW-1185">Reference proteome</keyword>
<keyword evidence="1" id="KW-0472">Membrane</keyword>
<reference evidence="3" key="2">
    <citation type="submission" date="2020-05" db="UniProtKB">
        <authorList>
            <consortium name="EnsemblMetazoa"/>
        </authorList>
    </citation>
    <scope>IDENTIFICATION</scope>
</reference>
<dbReference type="AlphaFoldDB" id="A0A084VC36"/>
<accession>A0A084VC36</accession>
<dbReference type="VEuPathDB" id="VectorBase:ASIC002334"/>
<dbReference type="EnsemblMetazoa" id="ASIC002334-RA">
    <property type="protein sequence ID" value="ASIC002334-PA"/>
    <property type="gene ID" value="ASIC002334"/>
</dbReference>
<feature type="transmembrane region" description="Helical" evidence="1">
    <location>
        <begin position="45"/>
        <end position="69"/>
    </location>
</feature>
<name>A0A084VC36_ANOSI</name>
<dbReference type="Proteomes" id="UP000030765">
    <property type="component" value="Unassembled WGS sequence"/>
</dbReference>